<dbReference type="PRINTS" id="PR00722">
    <property type="entry name" value="CHYMOTRYPSIN"/>
</dbReference>
<comment type="caution">
    <text evidence="7">The sequence shown here is derived from an EMBL/GenBank/DDBJ whole genome shotgun (WGS) entry which is preliminary data.</text>
</comment>
<dbReference type="PANTHER" id="PTHR24252">
    <property type="entry name" value="ACROSIN-RELATED"/>
    <property type="match status" value="1"/>
</dbReference>
<keyword evidence="4" id="KW-1015">Disulfide bond</keyword>
<evidence type="ECO:0000256" key="5">
    <source>
        <dbReference type="ARBA" id="ARBA00023180"/>
    </source>
</evidence>
<protein>
    <submittedName>
        <fullName evidence="7">Coagulation factor IX</fullName>
    </submittedName>
</protein>
<keyword evidence="5" id="KW-0325">Glycoprotein</keyword>
<organism evidence="7 8">
    <name type="scientific">Folsomia candida</name>
    <name type="common">Springtail</name>
    <dbReference type="NCBI Taxonomy" id="158441"/>
    <lineage>
        <taxon>Eukaryota</taxon>
        <taxon>Metazoa</taxon>
        <taxon>Ecdysozoa</taxon>
        <taxon>Arthropoda</taxon>
        <taxon>Hexapoda</taxon>
        <taxon>Collembola</taxon>
        <taxon>Entomobryomorpha</taxon>
        <taxon>Isotomoidea</taxon>
        <taxon>Isotomidae</taxon>
        <taxon>Proisotominae</taxon>
        <taxon>Folsomia</taxon>
    </lineage>
</organism>
<feature type="domain" description="Peptidase S1" evidence="6">
    <location>
        <begin position="45"/>
        <end position="264"/>
    </location>
</feature>
<dbReference type="InterPro" id="IPR001314">
    <property type="entry name" value="Peptidase_S1A"/>
</dbReference>
<dbReference type="SMART" id="SM00020">
    <property type="entry name" value="Tryp_SPc"/>
    <property type="match status" value="1"/>
</dbReference>
<dbReference type="Pfam" id="PF00089">
    <property type="entry name" value="Trypsin"/>
    <property type="match status" value="1"/>
</dbReference>
<evidence type="ECO:0000256" key="2">
    <source>
        <dbReference type="ARBA" id="ARBA00022525"/>
    </source>
</evidence>
<dbReference type="EMBL" id="LNIX01000010">
    <property type="protein sequence ID" value="OXA49602.1"/>
    <property type="molecule type" value="Genomic_DNA"/>
</dbReference>
<dbReference type="FunFam" id="2.40.10.10:FF:000054">
    <property type="entry name" value="Complement C1r subcomponent"/>
    <property type="match status" value="1"/>
</dbReference>
<keyword evidence="8" id="KW-1185">Reference proteome</keyword>
<name>A0A226DVW6_FOLCA</name>
<evidence type="ECO:0000256" key="4">
    <source>
        <dbReference type="ARBA" id="ARBA00023157"/>
    </source>
</evidence>
<dbReference type="GO" id="GO:0005576">
    <property type="term" value="C:extracellular region"/>
    <property type="evidence" value="ECO:0007669"/>
    <property type="project" value="UniProtKB-SubCell"/>
</dbReference>
<dbReference type="InterPro" id="IPR001254">
    <property type="entry name" value="Trypsin_dom"/>
</dbReference>
<evidence type="ECO:0000259" key="6">
    <source>
        <dbReference type="PROSITE" id="PS50240"/>
    </source>
</evidence>
<dbReference type="AlphaFoldDB" id="A0A226DVW6"/>
<dbReference type="GO" id="GO:0004252">
    <property type="term" value="F:serine-type endopeptidase activity"/>
    <property type="evidence" value="ECO:0007669"/>
    <property type="project" value="InterPro"/>
</dbReference>
<dbReference type="Gene3D" id="2.40.10.10">
    <property type="entry name" value="Trypsin-like serine proteases"/>
    <property type="match status" value="3"/>
</dbReference>
<dbReference type="FunFam" id="2.40.10.10:FF:000068">
    <property type="entry name" value="transmembrane protease serine 2"/>
    <property type="match status" value="1"/>
</dbReference>
<keyword evidence="3" id="KW-0732">Signal</keyword>
<dbReference type="InterPro" id="IPR033116">
    <property type="entry name" value="TRYPSIN_SER"/>
</dbReference>
<evidence type="ECO:0000256" key="1">
    <source>
        <dbReference type="ARBA" id="ARBA00004613"/>
    </source>
</evidence>
<evidence type="ECO:0000313" key="8">
    <source>
        <dbReference type="Proteomes" id="UP000198287"/>
    </source>
</evidence>
<dbReference type="PROSITE" id="PS00135">
    <property type="entry name" value="TRYPSIN_SER"/>
    <property type="match status" value="1"/>
</dbReference>
<dbReference type="PROSITE" id="PS50240">
    <property type="entry name" value="TRYPSIN_DOM"/>
    <property type="match status" value="1"/>
</dbReference>
<comment type="subcellular location">
    <subcellularLocation>
        <location evidence="1">Secreted</location>
    </subcellularLocation>
</comment>
<evidence type="ECO:0000313" key="7">
    <source>
        <dbReference type="EMBL" id="OXA49602.1"/>
    </source>
</evidence>
<dbReference type="STRING" id="158441.A0A226DVW6"/>
<reference evidence="7 8" key="1">
    <citation type="submission" date="2015-12" db="EMBL/GenBank/DDBJ databases">
        <title>The genome of Folsomia candida.</title>
        <authorList>
            <person name="Faddeeva A."/>
            <person name="Derks M.F."/>
            <person name="Anvar Y."/>
            <person name="Smit S."/>
            <person name="Van Straalen N."/>
            <person name="Roelofs D."/>
        </authorList>
    </citation>
    <scope>NUCLEOTIDE SEQUENCE [LARGE SCALE GENOMIC DNA]</scope>
    <source>
        <strain evidence="7 8">VU population</strain>
        <tissue evidence="7">Whole body</tissue>
    </source>
</reference>
<proteinExistence type="predicted"/>
<evidence type="ECO:0000256" key="3">
    <source>
        <dbReference type="ARBA" id="ARBA00022729"/>
    </source>
</evidence>
<dbReference type="OrthoDB" id="10059102at2759"/>
<dbReference type="PANTHER" id="PTHR24252:SF7">
    <property type="entry name" value="HYALIN"/>
    <property type="match status" value="1"/>
</dbReference>
<dbReference type="InterPro" id="IPR009003">
    <property type="entry name" value="Peptidase_S1_PA"/>
</dbReference>
<dbReference type="InterPro" id="IPR043504">
    <property type="entry name" value="Peptidase_S1_PA_chymotrypsin"/>
</dbReference>
<dbReference type="CDD" id="cd00190">
    <property type="entry name" value="Tryp_SPc"/>
    <property type="match status" value="1"/>
</dbReference>
<sequence length="270" mass="29580">MSRKSASSTIKRSGPKSRRSILTIFAEETPEVEVLRKNLTRNGRIVGGYKARKGEFPWVALLQFDGALFCAGTILNENYILGAAHCTGVDPSMLTVVVGDHIQSGDEGTEQVVKVAEIIPHKDFTIKTFLHDIALYRLKTPLNFSTPYIKPARIAKVDTKPTDDMVIWGSYLLKLKRFVDKALNLRAYQPTPLKYAGMGQICVGAGGKDSCQGDSGGPLHTGKNTDEYTVVGIVSYGIGCASWEYPGVYTKISAYLDWIEKNINNVATKG</sequence>
<gene>
    <name evidence="7" type="ORF">Fcan01_15467</name>
</gene>
<keyword evidence="2" id="KW-0964">Secreted</keyword>
<accession>A0A226DVW6</accession>
<dbReference type="GO" id="GO:0006508">
    <property type="term" value="P:proteolysis"/>
    <property type="evidence" value="ECO:0007669"/>
    <property type="project" value="InterPro"/>
</dbReference>
<dbReference type="Proteomes" id="UP000198287">
    <property type="component" value="Unassembled WGS sequence"/>
</dbReference>
<dbReference type="OMA" id="EPKYASH"/>
<dbReference type="SUPFAM" id="SSF50494">
    <property type="entry name" value="Trypsin-like serine proteases"/>
    <property type="match status" value="1"/>
</dbReference>